<feature type="signal peptide" evidence="2">
    <location>
        <begin position="1"/>
        <end position="25"/>
    </location>
</feature>
<evidence type="ECO:0000256" key="1">
    <source>
        <dbReference type="ARBA" id="ARBA00022729"/>
    </source>
</evidence>
<sequence>MTIRKRTAWIAALAIGALALTSCSASTDSAENTDGSRTVTIVTSNDAPFSYVDEATDELTGIDGEMLNAMADQLGWKIDVVVTDFATMPQTVISKKADFIADGLYVTDERKKKLAFTDTWYYQGEGMLVPADSTL</sequence>
<dbReference type="PANTHER" id="PTHR35936:SF19">
    <property type="entry name" value="AMINO-ACID-BINDING PROTEIN YXEM-RELATED"/>
    <property type="match status" value="1"/>
</dbReference>
<dbReference type="SUPFAM" id="SSF53850">
    <property type="entry name" value="Periplasmic binding protein-like II"/>
    <property type="match status" value="1"/>
</dbReference>
<proteinExistence type="predicted"/>
<gene>
    <name evidence="4" type="ORF">EDF62_1950</name>
</gene>
<dbReference type="EMBL" id="SNYA01000005">
    <property type="protein sequence ID" value="TDP91335.1"/>
    <property type="molecule type" value="Genomic_DNA"/>
</dbReference>
<dbReference type="OrthoDB" id="9814902at2"/>
<feature type="non-terminal residue" evidence="4">
    <location>
        <position position="135"/>
    </location>
</feature>
<reference evidence="4 5" key="1">
    <citation type="submission" date="2019-03" db="EMBL/GenBank/DDBJ databases">
        <title>Genomic analyses of the natural microbiome of Caenorhabditis elegans.</title>
        <authorList>
            <person name="Samuel B."/>
        </authorList>
    </citation>
    <scope>NUCLEOTIDE SEQUENCE [LARGE SCALE GENOMIC DNA]</scope>
    <source>
        <strain evidence="4 5">JUb18</strain>
    </source>
</reference>
<evidence type="ECO:0000313" key="5">
    <source>
        <dbReference type="Proteomes" id="UP000295601"/>
    </source>
</evidence>
<dbReference type="Pfam" id="PF00497">
    <property type="entry name" value="SBP_bac_3"/>
    <property type="match status" value="1"/>
</dbReference>
<keyword evidence="5" id="KW-1185">Reference proteome</keyword>
<dbReference type="InterPro" id="IPR001638">
    <property type="entry name" value="Solute-binding_3/MltF_N"/>
</dbReference>
<organism evidence="4 5">
    <name type="scientific">Leucobacter luti</name>
    <dbReference type="NCBI Taxonomy" id="340320"/>
    <lineage>
        <taxon>Bacteria</taxon>
        <taxon>Bacillati</taxon>
        <taxon>Actinomycetota</taxon>
        <taxon>Actinomycetes</taxon>
        <taxon>Micrococcales</taxon>
        <taxon>Microbacteriaceae</taxon>
        <taxon>Leucobacter</taxon>
    </lineage>
</organism>
<feature type="domain" description="Solute-binding protein family 3/N-terminal" evidence="3">
    <location>
        <begin position="40"/>
        <end position="134"/>
    </location>
</feature>
<evidence type="ECO:0000256" key="2">
    <source>
        <dbReference type="SAM" id="SignalP"/>
    </source>
</evidence>
<dbReference type="RefSeq" id="WP_133616855.1">
    <property type="nucleotide sequence ID" value="NZ_SNYA01000005.1"/>
</dbReference>
<dbReference type="PROSITE" id="PS51257">
    <property type="entry name" value="PROKAR_LIPOPROTEIN"/>
    <property type="match status" value="1"/>
</dbReference>
<dbReference type="AlphaFoldDB" id="A0A4R6RYB0"/>
<dbReference type="Proteomes" id="UP000295601">
    <property type="component" value="Unassembled WGS sequence"/>
</dbReference>
<name>A0A4R6RYB0_9MICO</name>
<accession>A0A4R6RYB0</accession>
<dbReference type="Gene3D" id="3.40.190.10">
    <property type="entry name" value="Periplasmic binding protein-like II"/>
    <property type="match status" value="1"/>
</dbReference>
<protein>
    <submittedName>
        <fullName evidence="4">Extracellular solute-binding protein (Family 3)</fullName>
    </submittedName>
</protein>
<comment type="caution">
    <text evidence="4">The sequence shown here is derived from an EMBL/GenBank/DDBJ whole genome shotgun (WGS) entry which is preliminary data.</text>
</comment>
<feature type="chain" id="PRO_5039327061" evidence="2">
    <location>
        <begin position="26"/>
        <end position="135"/>
    </location>
</feature>
<dbReference type="PANTHER" id="PTHR35936">
    <property type="entry name" value="MEMBRANE-BOUND LYTIC MUREIN TRANSGLYCOSYLASE F"/>
    <property type="match status" value="1"/>
</dbReference>
<evidence type="ECO:0000313" key="4">
    <source>
        <dbReference type="EMBL" id="TDP91335.1"/>
    </source>
</evidence>
<keyword evidence="1 2" id="KW-0732">Signal</keyword>
<evidence type="ECO:0000259" key="3">
    <source>
        <dbReference type="Pfam" id="PF00497"/>
    </source>
</evidence>